<organism evidence="1">
    <name type="scientific">Salmonella phage vB_SEnST11_KE25</name>
    <dbReference type="NCBI Taxonomy" id="3161176"/>
    <lineage>
        <taxon>Viruses</taxon>
        <taxon>Duplodnaviria</taxon>
        <taxon>Heunggongvirae</taxon>
        <taxon>Uroviricota</taxon>
        <taxon>Caudoviricetes</taxon>
        <taxon>Rosemountvirus</taxon>
    </lineage>
</organism>
<evidence type="ECO:0000313" key="1">
    <source>
        <dbReference type="EMBL" id="XCH40810.1"/>
    </source>
</evidence>
<proteinExistence type="predicted"/>
<accession>A0AAU8GJL8</accession>
<dbReference type="EMBL" id="PP856724">
    <property type="protein sequence ID" value="XCH40810.1"/>
    <property type="molecule type" value="Genomic_DNA"/>
</dbReference>
<protein>
    <submittedName>
        <fullName evidence="1">Tail fiber protein</fullName>
    </submittedName>
</protein>
<dbReference type="CDD" id="cd19958">
    <property type="entry name" value="pyocin_knob"/>
    <property type="match status" value="1"/>
</dbReference>
<name>A0AAU8GJL8_9CAUD</name>
<sequence length="451" mass="48670">MYMANVQTRPDNTIFAESALTGEVTEFQNLARGWGSTLTYSAGIPPMEWFNFIGQRSDKGIHYILQQGVDQWNSVETYPIGALVKVVADNCLYKALTQNSNKEPKANGNDWVKVLDITAASAAARQVGRNTGNVVQIGAFGIGSTAEQITNADSPTQSGFYGLPSTGAGNPVSGQASEIIHIQYDANNATQYAKGINKRTIYTRDKVNGTWTAWEGQYGPSNKPTAQELGINQDFIPMDGSESIRGNLGTVGWVHIARTTSDLLRAANSSGVGVAEIVGNVAGGLAVQHRLTSVSVAANSHTAFLGMWGSVAMTSIKNVLQSGGSTRFDFDVCRAGSVADRRVTGAQLDGDNSRFTTTNGFTLQENGVRVYSPNNPQPVDVSWAVRRVRLGSEVRNNRNGGESFVLRMPAGHMATGFDIHSKSGREDEFNAVFSRPIQMNINEVWYTVDQL</sequence>
<gene>
    <name evidence="1" type="ORF">TCZZUYSU_CDS0039</name>
</gene>
<reference evidence="1" key="1">
    <citation type="submission" date="2024-05" db="EMBL/GenBank/DDBJ databases">
        <authorList>
            <person name="Mugo M.M."/>
            <person name="Musyoki A.M."/>
            <person name="Makumi A.M."/>
            <person name="Mutai I."/>
            <person name="Drechsel O."/>
            <person name="Kering K.K."/>
            <person name="Muturi P."/>
            <person name="Mbae C.K."/>
            <person name="Kariuki S.M."/>
        </authorList>
    </citation>
    <scope>NUCLEOTIDE SEQUENCE</scope>
</reference>